<dbReference type="Proteomes" id="UP000694892">
    <property type="component" value="Chromosome 8S"/>
</dbReference>
<evidence type="ECO:0000313" key="2">
    <source>
        <dbReference type="Proteomes" id="UP000694892"/>
    </source>
</evidence>
<evidence type="ECO:0000313" key="1">
    <source>
        <dbReference type="EMBL" id="OCT66100.1"/>
    </source>
</evidence>
<accession>A0A974C3Z6</accession>
<dbReference type="EMBL" id="CM004481">
    <property type="protein sequence ID" value="OCT66100.1"/>
    <property type="molecule type" value="Genomic_DNA"/>
</dbReference>
<gene>
    <name evidence="1" type="ORF">XELAEV_18042354mg</name>
</gene>
<organism evidence="1 2">
    <name type="scientific">Xenopus laevis</name>
    <name type="common">African clawed frog</name>
    <dbReference type="NCBI Taxonomy" id="8355"/>
    <lineage>
        <taxon>Eukaryota</taxon>
        <taxon>Metazoa</taxon>
        <taxon>Chordata</taxon>
        <taxon>Craniata</taxon>
        <taxon>Vertebrata</taxon>
        <taxon>Euteleostomi</taxon>
        <taxon>Amphibia</taxon>
        <taxon>Batrachia</taxon>
        <taxon>Anura</taxon>
        <taxon>Pipoidea</taxon>
        <taxon>Pipidae</taxon>
        <taxon>Xenopodinae</taxon>
        <taxon>Xenopus</taxon>
        <taxon>Xenopus</taxon>
    </lineage>
</organism>
<dbReference type="AlphaFoldDB" id="A0A974C3Z6"/>
<reference evidence="2" key="1">
    <citation type="journal article" date="2016" name="Nature">
        <title>Genome evolution in the allotetraploid frog Xenopus laevis.</title>
        <authorList>
            <person name="Session A.M."/>
            <person name="Uno Y."/>
            <person name="Kwon T."/>
            <person name="Chapman J.A."/>
            <person name="Toyoda A."/>
            <person name="Takahashi S."/>
            <person name="Fukui A."/>
            <person name="Hikosaka A."/>
            <person name="Suzuki A."/>
            <person name="Kondo M."/>
            <person name="van Heeringen S.J."/>
            <person name="Quigley I."/>
            <person name="Heinz S."/>
            <person name="Ogino H."/>
            <person name="Ochi H."/>
            <person name="Hellsten U."/>
            <person name="Lyons J.B."/>
            <person name="Simakov O."/>
            <person name="Putnam N."/>
            <person name="Stites J."/>
            <person name="Kuroki Y."/>
            <person name="Tanaka T."/>
            <person name="Michiue T."/>
            <person name="Watanabe M."/>
            <person name="Bogdanovic O."/>
            <person name="Lister R."/>
            <person name="Georgiou G."/>
            <person name="Paranjpe S.S."/>
            <person name="van Kruijsbergen I."/>
            <person name="Shu S."/>
            <person name="Carlson J."/>
            <person name="Kinoshita T."/>
            <person name="Ohta Y."/>
            <person name="Mawaribuchi S."/>
            <person name="Jenkins J."/>
            <person name="Grimwood J."/>
            <person name="Schmutz J."/>
            <person name="Mitros T."/>
            <person name="Mozaffari S.V."/>
            <person name="Suzuki Y."/>
            <person name="Haramoto Y."/>
            <person name="Yamamoto T.S."/>
            <person name="Takagi C."/>
            <person name="Heald R."/>
            <person name="Miller K."/>
            <person name="Haudenschild C."/>
            <person name="Kitzman J."/>
            <person name="Nakayama T."/>
            <person name="Izutsu Y."/>
            <person name="Robert J."/>
            <person name="Fortriede J."/>
            <person name="Burns K."/>
            <person name="Lotay V."/>
            <person name="Karimi K."/>
            <person name="Yasuoka Y."/>
            <person name="Dichmann D.S."/>
            <person name="Flajnik M.F."/>
            <person name="Houston D.W."/>
            <person name="Shendure J."/>
            <person name="DuPasquier L."/>
            <person name="Vize P.D."/>
            <person name="Zorn A.M."/>
            <person name="Ito M."/>
            <person name="Marcotte E.M."/>
            <person name="Wallingford J.B."/>
            <person name="Ito Y."/>
            <person name="Asashima M."/>
            <person name="Ueno N."/>
            <person name="Matsuda Y."/>
            <person name="Veenstra G.J."/>
            <person name="Fujiyama A."/>
            <person name="Harland R.M."/>
            <person name="Taira M."/>
            <person name="Rokhsar D.S."/>
        </authorList>
    </citation>
    <scope>NUCLEOTIDE SEQUENCE [LARGE SCALE GENOMIC DNA]</scope>
    <source>
        <strain evidence="2">J</strain>
    </source>
</reference>
<proteinExistence type="predicted"/>
<protein>
    <submittedName>
        <fullName evidence="1">Uncharacterized protein</fullName>
    </submittedName>
</protein>
<sequence>MLLEKQMYSPQPVQQKSKCTRPCWKATDCMTRINCTVVMCVPAQSPRDPRIGRVWAEFCSMSLGRGWVQAEL</sequence>
<name>A0A974C3Z6_XENLA</name>